<dbReference type="GO" id="GO:0005684">
    <property type="term" value="C:U2-type spliceosomal complex"/>
    <property type="evidence" value="ECO:0007669"/>
    <property type="project" value="TreeGrafter"/>
</dbReference>
<protein>
    <recommendedName>
        <fullName evidence="4">DUF572-domain-containing protein</fullName>
    </recommendedName>
</protein>
<dbReference type="GO" id="GO:0000398">
    <property type="term" value="P:mRNA splicing, via spliceosome"/>
    <property type="evidence" value="ECO:0007669"/>
    <property type="project" value="InterPro"/>
</dbReference>
<gene>
    <name evidence="2" type="ORF">PHYBLDRAFT_119063</name>
</gene>
<dbReference type="GeneID" id="28989572"/>
<evidence type="ECO:0000313" key="2">
    <source>
        <dbReference type="EMBL" id="OAD66711.1"/>
    </source>
</evidence>
<dbReference type="RefSeq" id="XP_018284751.1">
    <property type="nucleotide sequence ID" value="XM_018428666.1"/>
</dbReference>
<sequence length="234" mass="27464">MQPFNKYYPPDWTPDKGSVNTFVGKHPLGDRARKIDQGILVVRFELPYNIWCTGCDQHIGKGVRYNAEKKKIGNYYSTPILQFRMKCHLCSGWIEIHTDPKNAKYLVISGAKQKMEEWEPEDSEAIKLQDDPEIKEKLESDPMYKLEHGIKDKKVWDDAVPVLTQLQRLNDSQWEDPYSQSQQLRRRFRQEKKLEKAVEDETNRLRDKHSLHIPLVPIDPQDDIKAKLIDYSGK</sequence>
<keyword evidence="3" id="KW-1185">Reference proteome</keyword>
<dbReference type="OrthoDB" id="360327at2759"/>
<dbReference type="VEuPathDB" id="FungiDB:PHYBLDRAFT_119063"/>
<dbReference type="InParanoid" id="A0A162ZH95"/>
<evidence type="ECO:0008006" key="4">
    <source>
        <dbReference type="Google" id="ProtNLM"/>
    </source>
</evidence>
<dbReference type="GO" id="GO:0071014">
    <property type="term" value="C:post-mRNA release spliceosomal complex"/>
    <property type="evidence" value="ECO:0007669"/>
    <property type="project" value="TreeGrafter"/>
</dbReference>
<dbReference type="STRING" id="763407.A0A162ZH95"/>
<dbReference type="AlphaFoldDB" id="A0A162ZH95"/>
<accession>A0A162ZH95</accession>
<reference evidence="3" key="1">
    <citation type="submission" date="2015-06" db="EMBL/GenBank/DDBJ databases">
        <title>Expansion of signal transduction pathways in fungi by whole-genome duplication.</title>
        <authorList>
            <consortium name="DOE Joint Genome Institute"/>
            <person name="Corrochano L.M."/>
            <person name="Kuo A."/>
            <person name="Marcet-Houben M."/>
            <person name="Polaino S."/>
            <person name="Salamov A."/>
            <person name="Villalobos J.M."/>
            <person name="Alvarez M.I."/>
            <person name="Avalos J."/>
            <person name="Benito E.P."/>
            <person name="Benoit I."/>
            <person name="Burger G."/>
            <person name="Camino L.P."/>
            <person name="Canovas D."/>
            <person name="Cerda-Olmedo E."/>
            <person name="Cheng J.-F."/>
            <person name="Dominguez A."/>
            <person name="Elias M."/>
            <person name="Eslava A.P."/>
            <person name="Glaser F."/>
            <person name="Grimwood J."/>
            <person name="Gutierrez G."/>
            <person name="Heitman J."/>
            <person name="Henrissat B."/>
            <person name="Iturriaga E.A."/>
            <person name="Lang B.F."/>
            <person name="Lavin J.L."/>
            <person name="Lee S."/>
            <person name="Li W."/>
            <person name="Lindquist E."/>
            <person name="Lopez-Garcia S."/>
            <person name="Luque E.M."/>
            <person name="Marcos A.T."/>
            <person name="Martin J."/>
            <person name="McCluskey K."/>
            <person name="Medina H.R."/>
            <person name="Miralles-Duran A."/>
            <person name="Miyazaki A."/>
            <person name="Munoz-Torres E."/>
            <person name="Oguiza J.A."/>
            <person name="Ohm R."/>
            <person name="Olmedo M."/>
            <person name="Orejas M."/>
            <person name="Ortiz-Castellanos L."/>
            <person name="Pisabarro A.G."/>
            <person name="Rodriguez-Romero J."/>
            <person name="Ruiz-Herrera J."/>
            <person name="Ruiz-Vazquez R."/>
            <person name="Sanz C."/>
            <person name="Schackwitz W."/>
            <person name="Schmutz J."/>
            <person name="Shahriari M."/>
            <person name="Shelest E."/>
            <person name="Silva-Franco F."/>
            <person name="Soanes D."/>
            <person name="Syed K."/>
            <person name="Tagua V.G."/>
            <person name="Talbot N.J."/>
            <person name="Thon M."/>
            <person name="De vries R.P."/>
            <person name="Wiebenga A."/>
            <person name="Yadav J.S."/>
            <person name="Braun E.L."/>
            <person name="Baker S."/>
            <person name="Garre V."/>
            <person name="Horwitz B."/>
            <person name="Torres-Martinez S."/>
            <person name="Idnurm A."/>
            <person name="Herrera-Estrella A."/>
            <person name="Gabaldon T."/>
            <person name="Grigoriev I.V."/>
        </authorList>
    </citation>
    <scope>NUCLEOTIDE SEQUENCE [LARGE SCALE GENOMIC DNA]</scope>
    <source>
        <strain evidence="3">NRRL 1555(-)</strain>
    </source>
</reference>
<evidence type="ECO:0000313" key="3">
    <source>
        <dbReference type="Proteomes" id="UP000077315"/>
    </source>
</evidence>
<dbReference type="EMBL" id="KV441001">
    <property type="protein sequence ID" value="OAD66711.1"/>
    <property type="molecule type" value="Genomic_DNA"/>
</dbReference>
<dbReference type="FunCoup" id="A0A162ZH95">
    <property type="interactions" value="353"/>
</dbReference>
<evidence type="ECO:0000256" key="1">
    <source>
        <dbReference type="ARBA" id="ARBA00005595"/>
    </source>
</evidence>
<dbReference type="Pfam" id="PF04502">
    <property type="entry name" value="Saf4_Yju2"/>
    <property type="match status" value="1"/>
</dbReference>
<comment type="similarity">
    <text evidence="1">Belongs to the CWC16 family.</text>
</comment>
<name>A0A162ZH95_PHYB8</name>
<dbReference type="PANTHER" id="PTHR12111:SF2">
    <property type="entry name" value="SPLICING FACTOR YJU2B-RELATED"/>
    <property type="match status" value="1"/>
</dbReference>
<organism evidence="2 3">
    <name type="scientific">Phycomyces blakesleeanus (strain ATCC 8743b / DSM 1359 / FGSC 10004 / NBRC 33097 / NRRL 1555)</name>
    <dbReference type="NCBI Taxonomy" id="763407"/>
    <lineage>
        <taxon>Eukaryota</taxon>
        <taxon>Fungi</taxon>
        <taxon>Fungi incertae sedis</taxon>
        <taxon>Mucoromycota</taxon>
        <taxon>Mucoromycotina</taxon>
        <taxon>Mucoromycetes</taxon>
        <taxon>Mucorales</taxon>
        <taxon>Phycomycetaceae</taxon>
        <taxon>Phycomyces</taxon>
    </lineage>
</organism>
<proteinExistence type="inferred from homology"/>
<dbReference type="Proteomes" id="UP000077315">
    <property type="component" value="Unassembled WGS sequence"/>
</dbReference>
<dbReference type="PANTHER" id="PTHR12111">
    <property type="entry name" value="SPLICING FACTOR YJU2"/>
    <property type="match status" value="1"/>
</dbReference>
<dbReference type="InterPro" id="IPR007590">
    <property type="entry name" value="Saf4/Yju2"/>
</dbReference>